<protein>
    <submittedName>
        <fullName evidence="1">Uncharacterized protein</fullName>
    </submittedName>
</protein>
<gene>
    <name evidence="1" type="ORF">LDJ79_17560</name>
</gene>
<name>A0ABS7YQI0_9VIBR</name>
<accession>A0ABS7YQI0</accession>
<organism evidence="1 2">
    <name type="scientific">Vibrio tritonius</name>
    <dbReference type="NCBI Taxonomy" id="1435069"/>
    <lineage>
        <taxon>Bacteria</taxon>
        <taxon>Pseudomonadati</taxon>
        <taxon>Pseudomonadota</taxon>
        <taxon>Gammaproteobacteria</taxon>
        <taxon>Vibrionales</taxon>
        <taxon>Vibrionaceae</taxon>
        <taxon>Vibrio</taxon>
    </lineage>
</organism>
<proteinExistence type="predicted"/>
<reference evidence="2" key="1">
    <citation type="submission" date="2023-07" db="EMBL/GenBank/DDBJ databases">
        <title>Molecular identification of indigenous halophilic bacteria isolated from red sea cost, biodegradation of synthetic dyes and assessment of degraded metabolite toxicity.</title>
        <authorList>
            <person name="Chaieb K."/>
            <person name="Altayb H.N."/>
        </authorList>
    </citation>
    <scope>NUCLEOTIDE SEQUENCE [LARGE SCALE GENOMIC DNA]</scope>
    <source>
        <strain evidence="2">K20</strain>
    </source>
</reference>
<dbReference type="Proteomes" id="UP001199044">
    <property type="component" value="Unassembled WGS sequence"/>
</dbReference>
<keyword evidence="2" id="KW-1185">Reference proteome</keyword>
<evidence type="ECO:0000313" key="1">
    <source>
        <dbReference type="EMBL" id="MCA2017933.1"/>
    </source>
</evidence>
<dbReference type="RefSeq" id="WP_225251516.1">
    <property type="nucleotide sequence ID" value="NZ_JAIWIU010000131.1"/>
</dbReference>
<comment type="caution">
    <text evidence="1">The sequence shown here is derived from an EMBL/GenBank/DDBJ whole genome shotgun (WGS) entry which is preliminary data.</text>
</comment>
<evidence type="ECO:0000313" key="2">
    <source>
        <dbReference type="Proteomes" id="UP001199044"/>
    </source>
</evidence>
<dbReference type="EMBL" id="JAIWIU010000131">
    <property type="protein sequence ID" value="MCA2017933.1"/>
    <property type="molecule type" value="Genomic_DNA"/>
</dbReference>
<sequence>MYKEVALDPECLAEFHYYGLLKTDFGFEQGRYLIAPVKLWVKEAVNAVKRSNMPPIRQKSVKAYLNKLQRHNKESHIVLPQDRACIDLDHNYSDWREWVVLQHQYRSFNAVIAEKGILESMNYDDILDGDERWDVAPTLWIDKTPDHIISAITPLLFLSEELIIVDQFFHFANNLVLQKILYSLQVKPTIKKILIVTSIDTANPQSVYEQEFISRFAYLPAIEILNVPVRHFHDRYMITDRATIKAGHGFGFSPMRGTQADRVSISLCSEQESNETRQFVEQFLVQHPEQHIRFELTELE</sequence>